<dbReference type="Pfam" id="PF10190">
    <property type="entry name" value="Tmemb_170"/>
    <property type="match status" value="1"/>
</dbReference>
<evidence type="ECO:0008006" key="9">
    <source>
        <dbReference type="Google" id="ProtNLM"/>
    </source>
</evidence>
<organism evidence="7 8">
    <name type="scientific">Thanatephorus cucumeris (strain AG1-IB / isolate 7/3/14)</name>
    <name type="common">Lettuce bottom rot fungus</name>
    <name type="synonym">Rhizoctonia solani</name>
    <dbReference type="NCBI Taxonomy" id="1108050"/>
    <lineage>
        <taxon>Eukaryota</taxon>
        <taxon>Fungi</taxon>
        <taxon>Dikarya</taxon>
        <taxon>Basidiomycota</taxon>
        <taxon>Agaricomycotina</taxon>
        <taxon>Agaricomycetes</taxon>
        <taxon>Cantharellales</taxon>
        <taxon>Ceratobasidiaceae</taxon>
        <taxon>Rhizoctonia</taxon>
        <taxon>Rhizoctonia solani AG-1</taxon>
    </lineage>
</organism>
<dbReference type="OrthoDB" id="2131401at2759"/>
<evidence type="ECO:0000256" key="1">
    <source>
        <dbReference type="ARBA" id="ARBA00004141"/>
    </source>
</evidence>
<feature type="transmembrane region" description="Helical" evidence="6">
    <location>
        <begin position="138"/>
        <end position="160"/>
    </location>
</feature>
<keyword evidence="5 6" id="KW-0472">Membrane</keyword>
<feature type="transmembrane region" description="Helical" evidence="6">
    <location>
        <begin position="94"/>
        <end position="126"/>
    </location>
</feature>
<proteinExistence type="inferred from homology"/>
<evidence type="ECO:0000256" key="5">
    <source>
        <dbReference type="ARBA" id="ARBA00023136"/>
    </source>
</evidence>
<evidence type="ECO:0000256" key="4">
    <source>
        <dbReference type="ARBA" id="ARBA00022989"/>
    </source>
</evidence>
<evidence type="ECO:0000313" key="8">
    <source>
        <dbReference type="Proteomes" id="UP000059188"/>
    </source>
</evidence>
<dbReference type="STRING" id="1108050.A0A0B7FZU6"/>
<evidence type="ECO:0000256" key="2">
    <source>
        <dbReference type="ARBA" id="ARBA00006325"/>
    </source>
</evidence>
<name>A0A0B7FZU6_THACB</name>
<keyword evidence="4 6" id="KW-1133">Transmembrane helix</keyword>
<keyword evidence="3 6" id="KW-0812">Transmembrane</keyword>
<dbReference type="PANTHER" id="PTHR22779">
    <property type="entry name" value="SD17342P"/>
    <property type="match status" value="1"/>
</dbReference>
<accession>A0A0B7FZU6</accession>
<evidence type="ECO:0000256" key="6">
    <source>
        <dbReference type="SAM" id="Phobius"/>
    </source>
</evidence>
<sequence>MSFLRLDSALDGGGLTPPPGYVVPSFPSLYDPRFEFGESDPSNPPPGTHYLYYSFDIYRFTLYWTLIFYASSFALCGTFALLVRGLSKRRAPKLFVTVVLAFILTGTFFAVVGSAIVGYVLAAIYSVGYFSMSTWIPFLWALVLTLLFAPTIYISIYFVLAC</sequence>
<dbReference type="EMBL" id="LN679105">
    <property type="protein sequence ID" value="CEL61788.1"/>
    <property type="molecule type" value="Genomic_DNA"/>
</dbReference>
<comment type="subcellular location">
    <subcellularLocation>
        <location evidence="1">Membrane</location>
        <topology evidence="1">Multi-pass membrane protein</topology>
    </subcellularLocation>
</comment>
<feature type="transmembrane region" description="Helical" evidence="6">
    <location>
        <begin position="62"/>
        <end position="82"/>
    </location>
</feature>
<dbReference type="AlphaFoldDB" id="A0A0B7FZU6"/>
<dbReference type="GO" id="GO:0016020">
    <property type="term" value="C:membrane"/>
    <property type="evidence" value="ECO:0007669"/>
    <property type="project" value="UniProtKB-SubCell"/>
</dbReference>
<comment type="similarity">
    <text evidence="2">Belongs to the TMEM170 family.</text>
</comment>
<gene>
    <name evidence="7" type="ORF">RSOLAG1IB_04538</name>
</gene>
<evidence type="ECO:0000256" key="3">
    <source>
        <dbReference type="ARBA" id="ARBA00022692"/>
    </source>
</evidence>
<keyword evidence="8" id="KW-1185">Reference proteome</keyword>
<evidence type="ECO:0000313" key="7">
    <source>
        <dbReference type="EMBL" id="CEL61788.1"/>
    </source>
</evidence>
<reference evidence="7 8" key="1">
    <citation type="submission" date="2014-11" db="EMBL/GenBank/DDBJ databases">
        <authorList>
            <person name="Wibberg Daniel"/>
        </authorList>
    </citation>
    <scope>NUCLEOTIDE SEQUENCE [LARGE SCALE GENOMIC DNA]</scope>
    <source>
        <strain evidence="7">Rhizoctonia solani AG1-IB 7/3/14</strain>
    </source>
</reference>
<protein>
    <recommendedName>
        <fullName evidence="9">Integral membrane protein</fullName>
    </recommendedName>
</protein>
<dbReference type="InterPro" id="IPR019334">
    <property type="entry name" value="TMEM170A/B/YPR153W-like"/>
</dbReference>
<dbReference type="PANTHER" id="PTHR22779:SF6">
    <property type="entry name" value="SD17342P"/>
    <property type="match status" value="1"/>
</dbReference>
<dbReference type="Proteomes" id="UP000059188">
    <property type="component" value="Unassembled WGS sequence"/>
</dbReference>